<reference evidence="2" key="1">
    <citation type="journal article" date="2014" name="Front. Microbiol.">
        <title>High frequency of phylogenetically diverse reductive dehalogenase-homologous genes in deep subseafloor sedimentary metagenomes.</title>
        <authorList>
            <person name="Kawai M."/>
            <person name="Futagami T."/>
            <person name="Toyoda A."/>
            <person name="Takaki Y."/>
            <person name="Nishi S."/>
            <person name="Hori S."/>
            <person name="Arai W."/>
            <person name="Tsubouchi T."/>
            <person name="Morono Y."/>
            <person name="Uchiyama I."/>
            <person name="Ito T."/>
            <person name="Fujiyama A."/>
            <person name="Inagaki F."/>
            <person name="Takami H."/>
        </authorList>
    </citation>
    <scope>NUCLEOTIDE SEQUENCE</scope>
    <source>
        <strain evidence="2">Expedition CK06-06</strain>
    </source>
</reference>
<comment type="caution">
    <text evidence="2">The sequence shown here is derived from an EMBL/GenBank/DDBJ whole genome shotgun (WGS) entry which is preliminary data.</text>
</comment>
<accession>X1LAC1</accession>
<dbReference type="InterPro" id="IPR003173">
    <property type="entry name" value="PC4_C"/>
</dbReference>
<sequence length="71" mass="8324">MMKKIGEIEVTDQSKLVLTIGEYKDQGERIDLRLYVKSREGDSYIPTKKGVFFSSEWLPHFIEMVDKLKEV</sequence>
<gene>
    <name evidence="2" type="ORF">S06H3_20720</name>
</gene>
<dbReference type="AlphaFoldDB" id="X1LAC1"/>
<dbReference type="InterPro" id="IPR009044">
    <property type="entry name" value="ssDNA-bd_transcriptional_reg"/>
</dbReference>
<evidence type="ECO:0000313" key="2">
    <source>
        <dbReference type="EMBL" id="GAI16008.1"/>
    </source>
</evidence>
<evidence type="ECO:0000259" key="1">
    <source>
        <dbReference type="Pfam" id="PF02229"/>
    </source>
</evidence>
<organism evidence="2">
    <name type="scientific">marine sediment metagenome</name>
    <dbReference type="NCBI Taxonomy" id="412755"/>
    <lineage>
        <taxon>unclassified sequences</taxon>
        <taxon>metagenomes</taxon>
        <taxon>ecological metagenomes</taxon>
    </lineage>
</organism>
<dbReference type="Gene3D" id="2.30.31.10">
    <property type="entry name" value="Transcriptional Coactivator Pc4, Chain A"/>
    <property type="match status" value="1"/>
</dbReference>
<feature type="domain" description="Transcriptional coactivator p15 (PC4) C-terminal" evidence="1">
    <location>
        <begin position="14"/>
        <end position="63"/>
    </location>
</feature>
<dbReference type="GO" id="GO:0003677">
    <property type="term" value="F:DNA binding"/>
    <property type="evidence" value="ECO:0007669"/>
    <property type="project" value="InterPro"/>
</dbReference>
<dbReference type="GO" id="GO:0006355">
    <property type="term" value="P:regulation of DNA-templated transcription"/>
    <property type="evidence" value="ECO:0007669"/>
    <property type="project" value="InterPro"/>
</dbReference>
<protein>
    <recommendedName>
        <fullName evidence="1">Transcriptional coactivator p15 (PC4) C-terminal domain-containing protein</fullName>
    </recommendedName>
</protein>
<dbReference type="Pfam" id="PF02229">
    <property type="entry name" value="PC4"/>
    <property type="match status" value="1"/>
</dbReference>
<proteinExistence type="predicted"/>
<name>X1LAC1_9ZZZZ</name>
<dbReference type="EMBL" id="BARV01010769">
    <property type="protein sequence ID" value="GAI16008.1"/>
    <property type="molecule type" value="Genomic_DNA"/>
</dbReference>